<proteinExistence type="predicted"/>
<evidence type="ECO:0000313" key="2">
    <source>
        <dbReference type="Proteomes" id="UP000600799"/>
    </source>
</evidence>
<evidence type="ECO:0000313" key="1">
    <source>
        <dbReference type="EMBL" id="MBF9150153.1"/>
    </source>
</evidence>
<dbReference type="CDD" id="cd09627">
    <property type="entry name" value="DOMON_murB_like"/>
    <property type="match status" value="1"/>
</dbReference>
<sequence length="180" mass="19755">MLVPSLSSHPSHPPVAVASVEARVLSVDAQWLTLRWRVEGAQRLVLPAFAGRARADGLWQATCFELFVRAPDGEGYAEFNFSPSQQWAAYDFSGYREGMAERAMPRAPVCTPRRGQSVLIFDVAMPTAALSRLPAKIGLTAVIEEEGGHKSYWAIAHREDRPDFHHGSCFASHLEAPSAP</sequence>
<dbReference type="Gene3D" id="2.60.40.1190">
    <property type="match status" value="1"/>
</dbReference>
<name>A0ABS0HCZ2_9SPHN</name>
<gene>
    <name evidence="1" type="ORF">I2488_03985</name>
</gene>
<comment type="caution">
    <text evidence="1">The sequence shown here is derived from an EMBL/GenBank/DDBJ whole genome shotgun (WGS) entry which is preliminary data.</text>
</comment>
<reference evidence="1 2" key="1">
    <citation type="submission" date="2020-11" db="EMBL/GenBank/DDBJ databases">
        <title>The genome sequence of Novosphingobium sp. 1Y9A.</title>
        <authorList>
            <person name="Liu Y."/>
        </authorList>
    </citation>
    <scope>NUCLEOTIDE SEQUENCE [LARGE SCALE GENOMIC DNA]</scope>
    <source>
        <strain evidence="1 2">1Y9A</strain>
    </source>
</reference>
<organism evidence="1 2">
    <name type="scientific">Novosphingobium jiangmenense</name>
    <dbReference type="NCBI Taxonomy" id="2791981"/>
    <lineage>
        <taxon>Bacteria</taxon>
        <taxon>Pseudomonadati</taxon>
        <taxon>Pseudomonadota</taxon>
        <taxon>Alphaproteobacteria</taxon>
        <taxon>Sphingomonadales</taxon>
        <taxon>Sphingomonadaceae</taxon>
        <taxon>Novosphingobium</taxon>
    </lineage>
</organism>
<protein>
    <submittedName>
        <fullName evidence="1">DOMON-like domain-containing protein</fullName>
    </submittedName>
</protein>
<accession>A0ABS0HCZ2</accession>
<keyword evidence="2" id="KW-1185">Reference proteome</keyword>
<dbReference type="Proteomes" id="UP000600799">
    <property type="component" value="Unassembled WGS sequence"/>
</dbReference>
<dbReference type="EMBL" id="JADQDC010000002">
    <property type="protein sequence ID" value="MBF9150153.1"/>
    <property type="molecule type" value="Genomic_DNA"/>
</dbReference>